<sequence>MPISADQKQALDSQAVSNFQEYLQIPSVHPNINYDACIKFLRAQAQSLGLPIKITSVVPGKPIAIITWKGTEPFLPSILLNSHMDVVPVFEEKWKYKPFSAHIDEKGDIYARGTQDMKCVGIQYLEAIRRLKLDGVQLKRTVHVSFVPDEEIGGVDGMKKFVHTDEFKKLNVCFALDEGMASPTETFALFYGERNIWHLIIHCPGTPGHGSLLLSDTAGEKVSYILNKFFEFRKEQVKKLAANPDLTLGDVTTVNLTQIEGGVQSNVVPPELVITIDCRIAPTVDNAKWEDQINQWCKEAGKDVWIEWEQKEPQVPATKLDASNPYWLAFKEATDQLDLKLKAQIFPGGTDCRFVRDVGIPAIGFSPINNTPVLLHDHDEYINKGVFLHGIEIYEKILKAVANFDDRTGGIKIKPVLCPGGTDARFVREFAPALGFSPLNFTEVRLHEHNEYVNRDVFLKGVEIYVAIISNLANVSVNV</sequence>
<dbReference type="PANTHER" id="PTHR45892">
    <property type="entry name" value="AMINOACYLASE-1"/>
    <property type="match status" value="1"/>
</dbReference>
<feature type="binding site" evidence="10">
    <location>
        <position position="178"/>
    </location>
    <ligand>
        <name>Zn(2+)</name>
        <dbReference type="ChEBI" id="CHEBI:29105"/>
        <label>1</label>
    </ligand>
</feature>
<comment type="cofactor">
    <cofactor evidence="10">
        <name>Zn(2+)</name>
        <dbReference type="ChEBI" id="CHEBI:29105"/>
    </cofactor>
    <text evidence="10">Binds 2 Zn(2+) ions per subunit.</text>
</comment>
<feature type="binding site" evidence="10">
    <location>
        <position position="116"/>
    </location>
    <ligand>
        <name>Zn(2+)</name>
        <dbReference type="ChEBI" id="CHEBI:29105"/>
        <label>2</label>
    </ligand>
</feature>
<keyword evidence="7 10" id="KW-0862">Zinc</keyword>
<reference evidence="12" key="1">
    <citation type="submission" date="2020-08" db="EMBL/GenBank/DDBJ databases">
        <title>Genome sequencing and assembly of the red palm weevil Rhynchophorus ferrugineus.</title>
        <authorList>
            <person name="Dias G.B."/>
            <person name="Bergman C.M."/>
            <person name="Manee M."/>
        </authorList>
    </citation>
    <scope>NUCLEOTIDE SEQUENCE</scope>
    <source>
        <strain evidence="12">AA-2017</strain>
        <tissue evidence="12">Whole larva</tissue>
    </source>
</reference>
<dbReference type="PANTHER" id="PTHR45892:SF1">
    <property type="entry name" value="AMINOACYLASE-1"/>
    <property type="match status" value="1"/>
</dbReference>
<dbReference type="InterPro" id="IPR011650">
    <property type="entry name" value="Peptidase_M20_dimer"/>
</dbReference>
<dbReference type="NCBIfam" id="TIGR01880">
    <property type="entry name" value="Ac-peptdase-euk"/>
    <property type="match status" value="1"/>
</dbReference>
<name>A0A834IJL2_RHYFE</name>
<evidence type="ECO:0000256" key="3">
    <source>
        <dbReference type="ARBA" id="ARBA00011913"/>
    </source>
</evidence>
<dbReference type="GO" id="GO:0006520">
    <property type="term" value="P:amino acid metabolic process"/>
    <property type="evidence" value="ECO:0007669"/>
    <property type="project" value="InterPro"/>
</dbReference>
<evidence type="ECO:0000256" key="9">
    <source>
        <dbReference type="PIRSR" id="PIRSR036696-1"/>
    </source>
</evidence>
<dbReference type="FunFam" id="3.30.70.360:FF:000005">
    <property type="entry name" value="Putative Aminoacylase-1"/>
    <property type="match status" value="1"/>
</dbReference>
<dbReference type="SUPFAM" id="SSF53187">
    <property type="entry name" value="Zn-dependent exopeptidases"/>
    <property type="match status" value="2"/>
</dbReference>
<feature type="domain" description="Peptidase M20 dimerisation" evidence="11">
    <location>
        <begin position="191"/>
        <end position="302"/>
    </location>
</feature>
<evidence type="ECO:0000256" key="1">
    <source>
        <dbReference type="ARBA" id="ARBA00004496"/>
    </source>
</evidence>
<evidence type="ECO:0000313" key="12">
    <source>
        <dbReference type="EMBL" id="KAF7282129.1"/>
    </source>
</evidence>
<feature type="active site" description="Proton acceptor" evidence="9">
    <location>
        <position position="150"/>
    </location>
</feature>
<dbReference type="Gene3D" id="3.30.70.360">
    <property type="match status" value="1"/>
</dbReference>
<comment type="similarity">
    <text evidence="2">Belongs to the peptidase M20A family.</text>
</comment>
<protein>
    <recommendedName>
        <fullName evidence="3">N-acyl-aliphatic-L-amino acid amidohydrolase</fullName>
        <ecNumber evidence="3">3.5.1.14</ecNumber>
    </recommendedName>
    <alternativeName>
        <fullName evidence="8">N-acyl-L-amino-acid amidohydrolase</fullName>
    </alternativeName>
</protein>
<gene>
    <name evidence="12" type="ORF">GWI33_003140</name>
</gene>
<evidence type="ECO:0000256" key="7">
    <source>
        <dbReference type="ARBA" id="ARBA00022833"/>
    </source>
</evidence>
<keyword evidence="13" id="KW-1185">Reference proteome</keyword>
<dbReference type="InterPro" id="IPR052083">
    <property type="entry name" value="Aminoacylase-1_M20A"/>
</dbReference>
<evidence type="ECO:0000256" key="8">
    <source>
        <dbReference type="ARBA" id="ARBA00029656"/>
    </source>
</evidence>
<keyword evidence="4" id="KW-0963">Cytoplasm</keyword>
<dbReference type="PROSITE" id="PS00758">
    <property type="entry name" value="ARGE_DAPE_CPG2_1"/>
    <property type="match status" value="1"/>
</dbReference>
<dbReference type="InterPro" id="IPR036264">
    <property type="entry name" value="Bact_exopeptidase_dim_dom"/>
</dbReference>
<dbReference type="InterPro" id="IPR010159">
    <property type="entry name" value="N-acyl_aa_amidohydrolase"/>
</dbReference>
<proteinExistence type="inferred from homology"/>
<evidence type="ECO:0000259" key="11">
    <source>
        <dbReference type="Pfam" id="PF07687"/>
    </source>
</evidence>
<evidence type="ECO:0000256" key="10">
    <source>
        <dbReference type="PIRSR" id="PIRSR036696-2"/>
    </source>
</evidence>
<dbReference type="GO" id="GO:0004046">
    <property type="term" value="F:aminoacylase activity"/>
    <property type="evidence" value="ECO:0007669"/>
    <property type="project" value="UniProtKB-EC"/>
</dbReference>
<dbReference type="OrthoDB" id="3064516at2759"/>
<dbReference type="CDD" id="cd05646">
    <property type="entry name" value="M20_AcylaseI_like"/>
    <property type="match status" value="1"/>
</dbReference>
<comment type="caution">
    <text evidence="12">The sequence shown here is derived from an EMBL/GenBank/DDBJ whole genome shotgun (WGS) entry which is preliminary data.</text>
</comment>
<dbReference type="Gene3D" id="1.10.150.900">
    <property type="match status" value="2"/>
</dbReference>
<dbReference type="FunFam" id="3.40.630.10:FF:000019">
    <property type="entry name" value="Aminoacylase 1"/>
    <property type="match status" value="1"/>
</dbReference>
<feature type="binding site" evidence="10">
    <location>
        <position position="83"/>
    </location>
    <ligand>
        <name>Zn(2+)</name>
        <dbReference type="ChEBI" id="CHEBI:29105"/>
        <label>1</label>
    </ligand>
</feature>
<feature type="binding site" evidence="10">
    <location>
        <position position="116"/>
    </location>
    <ligand>
        <name>Zn(2+)</name>
        <dbReference type="ChEBI" id="CHEBI:29105"/>
        <label>1</label>
    </ligand>
</feature>
<evidence type="ECO:0000256" key="6">
    <source>
        <dbReference type="ARBA" id="ARBA00022801"/>
    </source>
</evidence>
<feature type="binding site" evidence="10">
    <location>
        <position position="151"/>
    </location>
    <ligand>
        <name>Zn(2+)</name>
        <dbReference type="ChEBI" id="CHEBI:29105"/>
        <label>2</label>
    </ligand>
</feature>
<dbReference type="PROSITE" id="PS00759">
    <property type="entry name" value="ARGE_DAPE_CPG2_2"/>
    <property type="match status" value="1"/>
</dbReference>
<evidence type="ECO:0000256" key="2">
    <source>
        <dbReference type="ARBA" id="ARBA00006247"/>
    </source>
</evidence>
<dbReference type="GO" id="GO:0005737">
    <property type="term" value="C:cytoplasm"/>
    <property type="evidence" value="ECO:0007669"/>
    <property type="project" value="UniProtKB-SubCell"/>
</dbReference>
<dbReference type="EC" id="3.5.1.14" evidence="3"/>
<accession>A0A834IJL2</accession>
<dbReference type="SUPFAM" id="SSF55031">
    <property type="entry name" value="Bacterial exopeptidase dimerisation domain"/>
    <property type="match status" value="1"/>
</dbReference>
<organism evidence="12 13">
    <name type="scientific">Rhynchophorus ferrugineus</name>
    <name type="common">Red palm weevil</name>
    <name type="synonym">Curculio ferrugineus</name>
    <dbReference type="NCBI Taxonomy" id="354439"/>
    <lineage>
        <taxon>Eukaryota</taxon>
        <taxon>Metazoa</taxon>
        <taxon>Ecdysozoa</taxon>
        <taxon>Arthropoda</taxon>
        <taxon>Hexapoda</taxon>
        <taxon>Insecta</taxon>
        <taxon>Pterygota</taxon>
        <taxon>Neoptera</taxon>
        <taxon>Endopterygota</taxon>
        <taxon>Coleoptera</taxon>
        <taxon>Polyphaga</taxon>
        <taxon>Cucujiformia</taxon>
        <taxon>Curculionidae</taxon>
        <taxon>Dryophthorinae</taxon>
        <taxon>Rhynchophorus</taxon>
    </lineage>
</organism>
<dbReference type="FunFam" id="1.10.150.900:FF:000001">
    <property type="entry name" value="Aminoacylase-1, putative"/>
    <property type="match status" value="1"/>
</dbReference>
<dbReference type="PIRSF" id="PIRSF036696">
    <property type="entry name" value="ACY-1"/>
    <property type="match status" value="1"/>
</dbReference>
<comment type="subcellular location">
    <subcellularLocation>
        <location evidence="1">Cytoplasm</location>
    </subcellularLocation>
</comment>
<evidence type="ECO:0000256" key="4">
    <source>
        <dbReference type="ARBA" id="ARBA00022490"/>
    </source>
</evidence>
<dbReference type="AlphaFoldDB" id="A0A834IJL2"/>
<keyword evidence="6" id="KW-0378">Hydrolase</keyword>
<feature type="binding site" evidence="10">
    <location>
        <position position="376"/>
    </location>
    <ligand>
        <name>Zn(2+)</name>
        <dbReference type="ChEBI" id="CHEBI:29105"/>
        <label>2</label>
    </ligand>
</feature>
<dbReference type="EMBL" id="JAACXV010000188">
    <property type="protein sequence ID" value="KAF7282129.1"/>
    <property type="molecule type" value="Genomic_DNA"/>
</dbReference>
<dbReference type="Proteomes" id="UP000625711">
    <property type="component" value="Unassembled WGS sequence"/>
</dbReference>
<dbReference type="Pfam" id="PF01546">
    <property type="entry name" value="Peptidase_M20"/>
    <property type="match status" value="2"/>
</dbReference>
<dbReference type="InterPro" id="IPR002933">
    <property type="entry name" value="Peptidase_M20"/>
</dbReference>
<keyword evidence="5 10" id="KW-0479">Metal-binding</keyword>
<evidence type="ECO:0000256" key="5">
    <source>
        <dbReference type="ARBA" id="ARBA00022723"/>
    </source>
</evidence>
<dbReference type="Gene3D" id="3.40.630.10">
    <property type="entry name" value="Zn peptidases"/>
    <property type="match status" value="1"/>
</dbReference>
<dbReference type="GO" id="GO:0046872">
    <property type="term" value="F:metal ion binding"/>
    <property type="evidence" value="ECO:0007669"/>
    <property type="project" value="UniProtKB-KW"/>
</dbReference>
<feature type="active site" evidence="9">
    <location>
        <position position="85"/>
    </location>
</feature>
<evidence type="ECO:0000313" key="13">
    <source>
        <dbReference type="Proteomes" id="UP000625711"/>
    </source>
</evidence>
<dbReference type="InterPro" id="IPR001261">
    <property type="entry name" value="ArgE/DapE_CS"/>
</dbReference>
<dbReference type="Pfam" id="PF07687">
    <property type="entry name" value="M20_dimer"/>
    <property type="match status" value="1"/>
</dbReference>